<comment type="caution">
    <text evidence="1">The sequence shown here is derived from an EMBL/GenBank/DDBJ whole genome shotgun (WGS) entry which is preliminary data.</text>
</comment>
<sequence length="85" mass="9526">MKKSIIDLFEVNEPNFAPKILVIPDGLFLIIGPSSLAIYVDSNGTSTLPPIPMISDILLLYRFQKEIVAVSDEFVAFYKLVLFVH</sequence>
<proteinExistence type="predicted"/>
<evidence type="ECO:0000313" key="1">
    <source>
        <dbReference type="EMBL" id="KAL3317934.1"/>
    </source>
</evidence>
<keyword evidence="2" id="KW-1185">Reference proteome</keyword>
<dbReference type="EMBL" id="JBJKFK010000308">
    <property type="protein sequence ID" value="KAL3317934.1"/>
    <property type="molecule type" value="Genomic_DNA"/>
</dbReference>
<evidence type="ECO:0000313" key="2">
    <source>
        <dbReference type="Proteomes" id="UP001626550"/>
    </source>
</evidence>
<dbReference type="Proteomes" id="UP001626550">
    <property type="component" value="Unassembled WGS sequence"/>
</dbReference>
<protein>
    <submittedName>
        <fullName evidence="1">Uncharacterized protein</fullName>
    </submittedName>
</protein>
<gene>
    <name evidence="1" type="ORF">Ciccas_003414</name>
</gene>
<organism evidence="1 2">
    <name type="scientific">Cichlidogyrus casuarinus</name>
    <dbReference type="NCBI Taxonomy" id="1844966"/>
    <lineage>
        <taxon>Eukaryota</taxon>
        <taxon>Metazoa</taxon>
        <taxon>Spiralia</taxon>
        <taxon>Lophotrochozoa</taxon>
        <taxon>Platyhelminthes</taxon>
        <taxon>Monogenea</taxon>
        <taxon>Monopisthocotylea</taxon>
        <taxon>Dactylogyridea</taxon>
        <taxon>Ancyrocephalidae</taxon>
        <taxon>Cichlidogyrus</taxon>
    </lineage>
</organism>
<reference evidence="1 2" key="1">
    <citation type="submission" date="2024-11" db="EMBL/GenBank/DDBJ databases">
        <title>Adaptive evolution of stress response genes in parasites aligns with host niche diversity.</title>
        <authorList>
            <person name="Hahn C."/>
            <person name="Resl P."/>
        </authorList>
    </citation>
    <scope>NUCLEOTIDE SEQUENCE [LARGE SCALE GENOMIC DNA]</scope>
    <source>
        <strain evidence="1">EGGRZ-B1_66</strain>
        <tissue evidence="1">Body</tissue>
    </source>
</reference>
<accession>A0ABD2QEG9</accession>
<dbReference type="AlphaFoldDB" id="A0ABD2QEG9"/>
<name>A0ABD2QEG9_9PLAT</name>